<dbReference type="GO" id="GO:0005794">
    <property type="term" value="C:Golgi apparatus"/>
    <property type="evidence" value="ECO:0007669"/>
    <property type="project" value="UniProtKB-SubCell"/>
</dbReference>
<keyword evidence="5 15" id="KW-0645">Protease</keyword>
<keyword evidence="16" id="KW-1185">Reference proteome</keyword>
<protein>
    <recommendedName>
        <fullName evidence="11">Rhomboid-type serine protease 2</fullName>
        <ecNumber evidence="4">3.4.21.105</ecNumber>
    </recommendedName>
    <alternativeName>
        <fullName evidence="12">Rhomboid protein 2</fullName>
    </alternativeName>
</protein>
<comment type="subcellular location">
    <subcellularLocation>
        <location evidence="2">Golgi apparatus</location>
        <location evidence="2">cis-Golgi network membrane</location>
        <topology evidence="2">Multi-pass membrane protein</topology>
    </subcellularLocation>
</comment>
<feature type="transmembrane region" description="Helical" evidence="13">
    <location>
        <begin position="174"/>
        <end position="199"/>
    </location>
</feature>
<evidence type="ECO:0000256" key="9">
    <source>
        <dbReference type="ARBA" id="ARBA00023136"/>
    </source>
</evidence>
<evidence type="ECO:0000256" key="2">
    <source>
        <dbReference type="ARBA" id="ARBA00004257"/>
    </source>
</evidence>
<evidence type="ECO:0000313" key="16">
    <source>
        <dbReference type="Proteomes" id="UP000697127"/>
    </source>
</evidence>
<keyword evidence="7" id="KW-0378">Hydrolase</keyword>
<gene>
    <name evidence="15" type="primary">RBD2</name>
    <name evidence="15" type="ORF">C6P40_000881</name>
</gene>
<dbReference type="PANTHER" id="PTHR43066:SF1">
    <property type="entry name" value="RHOMBOID PROTEIN 2"/>
    <property type="match status" value="1"/>
</dbReference>
<dbReference type="OrthoDB" id="10257275at2759"/>
<dbReference type="GO" id="GO:0000776">
    <property type="term" value="C:kinetochore"/>
    <property type="evidence" value="ECO:0007669"/>
    <property type="project" value="InterPro"/>
</dbReference>
<comment type="caution">
    <text evidence="15">The sequence shown here is derived from an EMBL/GenBank/DDBJ whole genome shotgun (WGS) entry which is preliminary data.</text>
</comment>
<feature type="transmembrane region" description="Helical" evidence="13">
    <location>
        <begin position="94"/>
        <end position="114"/>
    </location>
</feature>
<evidence type="ECO:0000256" key="12">
    <source>
        <dbReference type="ARBA" id="ARBA00042081"/>
    </source>
</evidence>
<dbReference type="GO" id="GO:0000070">
    <property type="term" value="P:mitotic sister chromatid segregation"/>
    <property type="evidence" value="ECO:0007669"/>
    <property type="project" value="InterPro"/>
</dbReference>
<keyword evidence="8 13" id="KW-1133">Transmembrane helix</keyword>
<organism evidence="15 16">
    <name type="scientific">Pichia californica</name>
    <dbReference type="NCBI Taxonomy" id="460514"/>
    <lineage>
        <taxon>Eukaryota</taxon>
        <taxon>Fungi</taxon>
        <taxon>Dikarya</taxon>
        <taxon>Ascomycota</taxon>
        <taxon>Saccharomycotina</taxon>
        <taxon>Pichiomycetes</taxon>
        <taxon>Pichiales</taxon>
        <taxon>Pichiaceae</taxon>
        <taxon>Pichia</taxon>
    </lineage>
</organism>
<reference evidence="15" key="1">
    <citation type="submission" date="2020-11" db="EMBL/GenBank/DDBJ databases">
        <title>Kefir isolates.</title>
        <authorList>
            <person name="Marcisauskas S."/>
            <person name="Kim Y."/>
            <person name="Blasche S."/>
        </authorList>
    </citation>
    <scope>NUCLEOTIDE SEQUENCE</scope>
    <source>
        <strain evidence="15">Olga-1</strain>
    </source>
</reference>
<comment type="similarity">
    <text evidence="3">Belongs to the peptidase S54 family.</text>
</comment>
<dbReference type="PANTHER" id="PTHR43066">
    <property type="entry name" value="RHOMBOID-RELATED PROTEIN"/>
    <property type="match status" value="1"/>
</dbReference>
<dbReference type="Proteomes" id="UP000697127">
    <property type="component" value="Unassembled WGS sequence"/>
</dbReference>
<dbReference type="InterPro" id="IPR022764">
    <property type="entry name" value="Peptidase_S54_rhomboid_dom"/>
</dbReference>
<dbReference type="GO" id="GO:0016020">
    <property type="term" value="C:membrane"/>
    <property type="evidence" value="ECO:0007669"/>
    <property type="project" value="InterPro"/>
</dbReference>
<evidence type="ECO:0000256" key="3">
    <source>
        <dbReference type="ARBA" id="ARBA00009045"/>
    </source>
</evidence>
<name>A0A9P7BGN5_9ASCO</name>
<evidence type="ECO:0000256" key="4">
    <source>
        <dbReference type="ARBA" id="ARBA00013039"/>
    </source>
</evidence>
<feature type="transmembrane region" description="Helical" evidence="13">
    <location>
        <begin position="240"/>
        <end position="260"/>
    </location>
</feature>
<dbReference type="GO" id="GO:0006508">
    <property type="term" value="P:proteolysis"/>
    <property type="evidence" value="ECO:0007669"/>
    <property type="project" value="UniProtKB-KW"/>
</dbReference>
<evidence type="ECO:0000256" key="11">
    <source>
        <dbReference type="ARBA" id="ARBA00039804"/>
    </source>
</evidence>
<accession>A0A9P7BGN5</accession>
<comment type="function">
    <text evidence="10">Probable rhomboid-type serine protease that catalyzes intramembrane proteolysis.</text>
</comment>
<comment type="catalytic activity">
    <reaction evidence="1">
        <text>Cleaves type-1 transmembrane domains using a catalytic dyad composed of serine and histidine that are contributed by different transmembrane domains.</text>
        <dbReference type="EC" id="3.4.21.105"/>
    </reaction>
</comment>
<dbReference type="GO" id="GO:0004252">
    <property type="term" value="F:serine-type endopeptidase activity"/>
    <property type="evidence" value="ECO:0007669"/>
    <property type="project" value="InterPro"/>
</dbReference>
<evidence type="ECO:0000256" key="1">
    <source>
        <dbReference type="ARBA" id="ARBA00000156"/>
    </source>
</evidence>
<evidence type="ECO:0000256" key="5">
    <source>
        <dbReference type="ARBA" id="ARBA00022670"/>
    </source>
</evidence>
<evidence type="ECO:0000256" key="13">
    <source>
        <dbReference type="SAM" id="Phobius"/>
    </source>
</evidence>
<feature type="transmembrane region" description="Helical" evidence="13">
    <location>
        <begin position="143"/>
        <end position="162"/>
    </location>
</feature>
<sequence length="360" mass="40763">MNKLCNSCIVDDFNYQEREDDTEEIEENDDNRKVEPYDFALNDKLRTTYQQFEDIVEDICHLRSEIPPELIMSHPTIYSQYLSLVSTSLPSPPYPVITTGVCGFMFLTYIASIFNPSLLETWSFSINTIIVDYNTQVLNTFPLIHASFLHLFFNICILYPTLSEFEVSHGSLHTALVLNTLGAVTCIAYTITVCIFKYLGLADETALNVHLLGSSGWAFTFLTVHSCYKSINSSTTNIYNSYNIPTIFIPLFYLVISAILVPGSSFLGHLISIILGFSIYLNIFSKLTIPPFQILDKIENINLFKTAIETIFSSDYFVWTYEIEVKNSRYQECGFTSISLPIHHENTSTASNGDKLGSDL</sequence>
<dbReference type="InterPro" id="IPR035952">
    <property type="entry name" value="Rhomboid-like_sf"/>
</dbReference>
<dbReference type="Pfam" id="PF01694">
    <property type="entry name" value="Rhomboid"/>
    <property type="match status" value="1"/>
</dbReference>
<evidence type="ECO:0000256" key="7">
    <source>
        <dbReference type="ARBA" id="ARBA00022801"/>
    </source>
</evidence>
<dbReference type="EC" id="3.4.21.105" evidence="4"/>
<dbReference type="Pfam" id="PF08641">
    <property type="entry name" value="Mis14"/>
    <property type="match status" value="1"/>
</dbReference>
<dbReference type="EMBL" id="PUHW01000146">
    <property type="protein sequence ID" value="KAG0688503.1"/>
    <property type="molecule type" value="Genomic_DNA"/>
</dbReference>
<dbReference type="SUPFAM" id="SSF144091">
    <property type="entry name" value="Rhomboid-like"/>
    <property type="match status" value="1"/>
</dbReference>
<evidence type="ECO:0000256" key="6">
    <source>
        <dbReference type="ARBA" id="ARBA00022692"/>
    </source>
</evidence>
<keyword evidence="9 13" id="KW-0472">Membrane</keyword>
<proteinExistence type="inferred from homology"/>
<evidence type="ECO:0000259" key="14">
    <source>
        <dbReference type="Pfam" id="PF01694"/>
    </source>
</evidence>
<feature type="domain" description="Peptidase S54 rhomboid" evidence="14">
    <location>
        <begin position="139"/>
        <end position="281"/>
    </location>
</feature>
<keyword evidence="6 13" id="KW-0812">Transmembrane</keyword>
<dbReference type="Gene3D" id="1.20.1540.10">
    <property type="entry name" value="Rhomboid-like"/>
    <property type="match status" value="1"/>
</dbReference>
<dbReference type="InterPro" id="IPR013950">
    <property type="entry name" value="Mis14/Nsl1"/>
</dbReference>
<evidence type="ECO:0000313" key="15">
    <source>
        <dbReference type="EMBL" id="KAG0688503.1"/>
    </source>
</evidence>
<feature type="transmembrane region" description="Helical" evidence="13">
    <location>
        <begin position="266"/>
        <end position="284"/>
    </location>
</feature>
<evidence type="ECO:0000256" key="8">
    <source>
        <dbReference type="ARBA" id="ARBA00022989"/>
    </source>
</evidence>
<dbReference type="AlphaFoldDB" id="A0A9P7BGN5"/>
<evidence type="ECO:0000256" key="10">
    <source>
        <dbReference type="ARBA" id="ARBA00037147"/>
    </source>
</evidence>